<feature type="non-terminal residue" evidence="2">
    <location>
        <position position="456"/>
    </location>
</feature>
<evidence type="ECO:0000313" key="2">
    <source>
        <dbReference type="EMBL" id="JAP89600.1"/>
    </source>
</evidence>
<gene>
    <name evidence="2" type="ORF">TPC1_30905</name>
</gene>
<protein>
    <submittedName>
        <fullName evidence="2">Uncharacterized protein</fullName>
    </submittedName>
</protein>
<proteinExistence type="predicted"/>
<feature type="non-terminal residue" evidence="2">
    <location>
        <position position="1"/>
    </location>
</feature>
<dbReference type="EMBL" id="GDID01007006">
    <property type="protein sequence ID" value="JAP89600.1"/>
    <property type="molecule type" value="Transcribed_RNA"/>
</dbReference>
<evidence type="ECO:0000256" key="1">
    <source>
        <dbReference type="SAM" id="MobiDB-lite"/>
    </source>
</evidence>
<sequence length="456" mass="54178">SESYESSSSSHFFPMYPVKSDSEREDNPKMLQIQCEKDVKSSDSDDEQLEINQDKLASLINYLQNQEKREISYQLEFDPHPYANHVPSELLGKFDQIFIDPHKIDQIRFKKLRLPFLYEIKPAIPISQKQLWNFLQMFYSKNKSLSYQARNPLQQIYWLHIQKMTERERYQVNQMQQLVSFQDVFDGYMQFMPKKCKTLVINDLKQTISVDLFYLQMAPQIQELIINCVKELNNLEHLLHSQLKKLVIHRIQKKPLNFQSFLPKLEYLELVNIKIDIKQLKTEKIKVLKVDFYPGIFEQMLKKEFLMIEEVEIIWEDEQQDQQYFHQMENKFKSLCKFNYQLTRNGLTKKIEAEFQIEKKQYRLEKDISSIQAIGEAIEFCNKVSISNFKNAQSLRLNSWQIDLTGIEMLNHLNELSIPDSGLQVLSPCLGLTNLTYFNVGMNDLRDPQQLINLKN</sequence>
<dbReference type="InterPro" id="IPR032675">
    <property type="entry name" value="LRR_dom_sf"/>
</dbReference>
<feature type="compositionally biased region" description="Low complexity" evidence="1">
    <location>
        <begin position="1"/>
        <end position="10"/>
    </location>
</feature>
<feature type="region of interest" description="Disordered" evidence="1">
    <location>
        <begin position="1"/>
        <end position="29"/>
    </location>
</feature>
<reference evidence="2" key="1">
    <citation type="submission" date="2015-07" db="EMBL/GenBank/DDBJ databases">
        <title>Adaptation to a free-living lifestyle via gene acquisitions in the diplomonad Trepomonas sp. PC1.</title>
        <authorList>
            <person name="Xu F."/>
            <person name="Jerlstrom-Hultqvist J."/>
            <person name="Kolisko M."/>
            <person name="Simpson A.G.B."/>
            <person name="Roger A.J."/>
            <person name="Svard S.G."/>
            <person name="Andersson J.O."/>
        </authorList>
    </citation>
    <scope>NUCLEOTIDE SEQUENCE</scope>
    <source>
        <strain evidence="2">PC1</strain>
    </source>
</reference>
<dbReference type="Gene3D" id="3.80.10.10">
    <property type="entry name" value="Ribonuclease Inhibitor"/>
    <property type="match status" value="1"/>
</dbReference>
<dbReference type="SUPFAM" id="SSF52047">
    <property type="entry name" value="RNI-like"/>
    <property type="match status" value="1"/>
</dbReference>
<dbReference type="AlphaFoldDB" id="A0A146JXW8"/>
<accession>A0A146JXW8</accession>
<name>A0A146JXW8_9EUKA</name>
<organism evidence="2">
    <name type="scientific">Trepomonas sp. PC1</name>
    <dbReference type="NCBI Taxonomy" id="1076344"/>
    <lineage>
        <taxon>Eukaryota</taxon>
        <taxon>Metamonada</taxon>
        <taxon>Diplomonadida</taxon>
        <taxon>Hexamitidae</taxon>
        <taxon>Hexamitinae</taxon>
        <taxon>Trepomonas</taxon>
    </lineage>
</organism>